<protein>
    <submittedName>
        <fullName evidence="1">Uncharacterized protein</fullName>
    </submittedName>
</protein>
<sequence>MYSVALAGIEQRFFYQAITVTRTAKRLNNLTHFVFSSLAVPKKPDLNPKRFTINKPIYYWSDALDHSAPEVACKQAIPIERLPYVGEDSANIFGLRFPCGQHNEPSSLLSQFSRLKRYLIIQVATLQYLFTRPTVSQTELEALRIEPGTSGPEVSKSDHYTTEAVGRSVPVFACRENVKPFWKTRCRYTQPRFVPVIPSLIYQESSALDHAAIKDVPSSVASLVLTDSSQLSSDSQHLDIYLNFDCPNQLSTKEIPKRWVDRGRKPLTQQKLVTVNRSDVLLANLQTQVAITSGHQPALVGTPTEASKLVWSSVTFLEGGGLDSQQDERPVNYQEFTRGQTEWVEVQVYGALHQRLEGRISLPRGLGKIRDWICAGGTAAVRLESYLAPCLGRQRGNIIGERESRGLQQLMYTLEEEMSKQQHHDSKQKPTLQTAHMFCCVMKTFAEVVVALITLNWLREHFPGHRLRLGTDNTTVYNCVLTGRGLIFSDPRIACLHAKISHKLRDTPMEVF</sequence>
<organism evidence="1">
    <name type="scientific">Timema monikensis</name>
    <dbReference type="NCBI Taxonomy" id="170555"/>
    <lineage>
        <taxon>Eukaryota</taxon>
        <taxon>Metazoa</taxon>
        <taxon>Ecdysozoa</taxon>
        <taxon>Arthropoda</taxon>
        <taxon>Hexapoda</taxon>
        <taxon>Insecta</taxon>
        <taxon>Pterygota</taxon>
        <taxon>Neoptera</taxon>
        <taxon>Polyneoptera</taxon>
        <taxon>Phasmatodea</taxon>
        <taxon>Timematodea</taxon>
        <taxon>Timematoidea</taxon>
        <taxon>Timematidae</taxon>
        <taxon>Timema</taxon>
    </lineage>
</organism>
<gene>
    <name evidence="1" type="ORF">TMSB3V08_LOCUS6224</name>
</gene>
<proteinExistence type="predicted"/>
<evidence type="ECO:0000313" key="1">
    <source>
        <dbReference type="EMBL" id="CAD7429447.1"/>
    </source>
</evidence>
<name>A0A7R9HP22_9NEOP</name>
<reference evidence="1" key="1">
    <citation type="submission" date="2020-11" db="EMBL/GenBank/DDBJ databases">
        <authorList>
            <person name="Tran Van P."/>
        </authorList>
    </citation>
    <scope>NUCLEOTIDE SEQUENCE</scope>
</reference>
<dbReference type="AlphaFoldDB" id="A0A7R9HP22"/>
<accession>A0A7R9HP22</accession>
<dbReference type="EMBL" id="OB794081">
    <property type="protein sequence ID" value="CAD7429447.1"/>
    <property type="molecule type" value="Genomic_DNA"/>
</dbReference>